<keyword evidence="5" id="KW-1185">Reference proteome</keyword>
<keyword evidence="3" id="KW-0732">Signal</keyword>
<dbReference type="PROSITE" id="PS51170">
    <property type="entry name" value="CW"/>
    <property type="match status" value="1"/>
</dbReference>
<evidence type="ECO:0000256" key="1">
    <source>
        <dbReference type="ARBA" id="ARBA00022737"/>
    </source>
</evidence>
<dbReference type="InterPro" id="IPR018337">
    <property type="entry name" value="Cell_wall/Cho-bd_repeat"/>
</dbReference>
<dbReference type="PANTHER" id="PTHR45661">
    <property type="entry name" value="SURFACE ANTIGEN"/>
    <property type="match status" value="1"/>
</dbReference>
<dbReference type="KEGG" id="csr:Cspa_c34370"/>
<dbReference type="PATRIC" id="fig|931276.5.peg.3460"/>
<evidence type="ECO:0000313" key="5">
    <source>
        <dbReference type="Proteomes" id="UP000011728"/>
    </source>
</evidence>
<dbReference type="EMBL" id="CP004121">
    <property type="protein sequence ID" value="AGF57198.1"/>
    <property type="molecule type" value="Genomic_DNA"/>
</dbReference>
<dbReference type="Proteomes" id="UP000011728">
    <property type="component" value="Chromosome"/>
</dbReference>
<dbReference type="InterPro" id="IPR026906">
    <property type="entry name" value="LRR_5"/>
</dbReference>
<feature type="signal peptide" evidence="3">
    <location>
        <begin position="1"/>
        <end position="29"/>
    </location>
</feature>
<dbReference type="STRING" id="36745.CLSAP_32010"/>
<evidence type="ECO:0000313" key="4">
    <source>
        <dbReference type="EMBL" id="AGF57198.1"/>
    </source>
</evidence>
<dbReference type="OrthoDB" id="1917865at2"/>
<organism evidence="4 5">
    <name type="scientific">Clostridium saccharoperbutylacetonicum N1-4(HMT)</name>
    <dbReference type="NCBI Taxonomy" id="931276"/>
    <lineage>
        <taxon>Bacteria</taxon>
        <taxon>Bacillati</taxon>
        <taxon>Bacillota</taxon>
        <taxon>Clostridia</taxon>
        <taxon>Eubacteriales</taxon>
        <taxon>Clostridiaceae</taxon>
        <taxon>Clostridium</taxon>
    </lineage>
</organism>
<dbReference type="Gene3D" id="3.40.50.12480">
    <property type="match status" value="1"/>
</dbReference>
<dbReference type="InterPro" id="IPR053139">
    <property type="entry name" value="Surface_bspA-like"/>
</dbReference>
<dbReference type="RefSeq" id="WP_015393516.1">
    <property type="nucleotide sequence ID" value="NC_020291.1"/>
</dbReference>
<feature type="chain" id="PRO_5004015624" evidence="3">
    <location>
        <begin position="30"/>
        <end position="362"/>
    </location>
</feature>
<accession>M1MLT7</accession>
<dbReference type="Pfam" id="PF01473">
    <property type="entry name" value="Choline_bind_1"/>
    <property type="match status" value="1"/>
</dbReference>
<dbReference type="SUPFAM" id="SSF52058">
    <property type="entry name" value="L domain-like"/>
    <property type="match status" value="1"/>
</dbReference>
<reference evidence="4 5" key="1">
    <citation type="submission" date="2013-02" db="EMBL/GenBank/DDBJ databases">
        <title>Genome sequence of Clostridium saccharoperbutylacetonicum N1-4(HMT).</title>
        <authorList>
            <person name="Poehlein A."/>
            <person name="Daniel R."/>
        </authorList>
    </citation>
    <scope>NUCLEOTIDE SEQUENCE [LARGE SCALE GENOMIC DNA]</scope>
    <source>
        <strain evidence="5">N1-4(HMT)</strain>
    </source>
</reference>
<sequence length="362" mass="39214">MKKLRLTKVIASTLVAASVLALIPIGANAEWRQDSEGWWYAESGKWAVGWKVINGNLYYFDSKGYMAQGKPNDFGEKDGLNDDGQFTNVSIHGVWAFCKQTGEIVAYLGSDSNVEIPTKIDNVIVTSIGYEAFYKCSNLKNITIPSDIIKIGEAAFYGCTNLRSVNIPASVKMIGDKSFSDCFALTNISVDNDNTNFKSINGVLYSKDETNILCYPAAKDDTNYTISNSTTIIGRYAFSKATKLTNIVIPNSVKTIGYRAFEGCTGLTEISIPDSVTSIVNSAFIGCTNLTRVTLPKGLTTIESSIFADSDSLISVTIPNSVTSIGMCSFGGRSTSFYVNSEAVKKLLIKSGVNESRIVLNS</sequence>
<dbReference type="InterPro" id="IPR032675">
    <property type="entry name" value="LRR_dom_sf"/>
</dbReference>
<keyword evidence="1" id="KW-0677">Repeat</keyword>
<dbReference type="eggNOG" id="COG5492">
    <property type="taxonomic scope" value="Bacteria"/>
</dbReference>
<dbReference type="AlphaFoldDB" id="M1MLT7"/>
<dbReference type="Gene3D" id="3.80.10.10">
    <property type="entry name" value="Ribonuclease Inhibitor"/>
    <property type="match status" value="1"/>
</dbReference>
<dbReference type="Pfam" id="PF13306">
    <property type="entry name" value="LRR_5"/>
    <property type="match status" value="2"/>
</dbReference>
<name>M1MLT7_9CLOT</name>
<gene>
    <name evidence="4" type="ORF">Cspa_c34370</name>
</gene>
<protein>
    <submittedName>
        <fullName evidence="4">Leucine rich repeats containing protein</fullName>
    </submittedName>
</protein>
<proteinExistence type="predicted"/>
<dbReference type="Gene3D" id="2.10.270.20">
    <property type="match status" value="1"/>
</dbReference>
<dbReference type="SUPFAM" id="SSF69360">
    <property type="entry name" value="Cell wall binding repeat"/>
    <property type="match status" value="1"/>
</dbReference>
<evidence type="ECO:0000256" key="2">
    <source>
        <dbReference type="PROSITE-ProRule" id="PRU00591"/>
    </source>
</evidence>
<evidence type="ECO:0000256" key="3">
    <source>
        <dbReference type="SAM" id="SignalP"/>
    </source>
</evidence>
<dbReference type="HOGENOM" id="CLU_061520_0_0_9"/>
<dbReference type="PANTHER" id="PTHR45661:SF3">
    <property type="entry name" value="IG-LIKE DOMAIN-CONTAINING PROTEIN"/>
    <property type="match status" value="1"/>
</dbReference>
<feature type="repeat" description="Cell wall-binding" evidence="2">
    <location>
        <begin position="47"/>
        <end position="66"/>
    </location>
</feature>